<dbReference type="EMBL" id="FNYW01000051">
    <property type="protein sequence ID" value="SEJ02166.1"/>
    <property type="molecule type" value="Genomic_DNA"/>
</dbReference>
<name>A0A1H6VEB8_9LACT</name>
<proteinExistence type="predicted"/>
<accession>A0A1H6VEB8</accession>
<dbReference type="RefSeq" id="WP_091636497.1">
    <property type="nucleotide sequence ID" value="NZ_FNYW01000051.1"/>
</dbReference>
<protein>
    <submittedName>
        <fullName evidence="2">Uncharacterized protein</fullName>
    </submittedName>
</protein>
<organism evidence="2 3">
    <name type="scientific">Alkalibacterium gilvum</name>
    <dbReference type="NCBI Taxonomy" id="1130080"/>
    <lineage>
        <taxon>Bacteria</taxon>
        <taxon>Bacillati</taxon>
        <taxon>Bacillota</taxon>
        <taxon>Bacilli</taxon>
        <taxon>Lactobacillales</taxon>
        <taxon>Carnobacteriaceae</taxon>
        <taxon>Alkalibacterium</taxon>
    </lineage>
</organism>
<dbReference type="OrthoDB" id="3010227at2"/>
<dbReference type="Proteomes" id="UP000198564">
    <property type="component" value="Unassembled WGS sequence"/>
</dbReference>
<feature type="transmembrane region" description="Helical" evidence="1">
    <location>
        <begin position="12"/>
        <end position="30"/>
    </location>
</feature>
<reference evidence="3" key="1">
    <citation type="submission" date="2016-10" db="EMBL/GenBank/DDBJ databases">
        <authorList>
            <person name="Varghese N."/>
            <person name="Submissions S."/>
        </authorList>
    </citation>
    <scope>NUCLEOTIDE SEQUENCE [LARGE SCALE GENOMIC DNA]</scope>
    <source>
        <strain evidence="3">DSM 25751</strain>
    </source>
</reference>
<gene>
    <name evidence="2" type="ORF">SAMN04488113_1512</name>
</gene>
<evidence type="ECO:0000256" key="1">
    <source>
        <dbReference type="SAM" id="Phobius"/>
    </source>
</evidence>
<dbReference type="AlphaFoldDB" id="A0A1H6VEB8"/>
<keyword evidence="3" id="KW-1185">Reference proteome</keyword>
<keyword evidence="1" id="KW-0812">Transmembrane</keyword>
<sequence>MIKKYANKKKIFLLTSIVLLFGLYISLNIYQAENISVVPIEDIKSISVSKAHTLSSDTLITGEIKVNRFEAITHINKEKYDDVLYIIIHKQPSFYKENVFSFNLDGVDAVESVNRISIVSGDVYVEEGGTRGYSLGDLKKLAEQKVIWEK</sequence>
<evidence type="ECO:0000313" key="2">
    <source>
        <dbReference type="EMBL" id="SEJ02166.1"/>
    </source>
</evidence>
<evidence type="ECO:0000313" key="3">
    <source>
        <dbReference type="Proteomes" id="UP000198564"/>
    </source>
</evidence>
<keyword evidence="1" id="KW-1133">Transmembrane helix</keyword>
<keyword evidence="1" id="KW-0472">Membrane</keyword>